<reference evidence="2 3" key="1">
    <citation type="submission" date="2023-11" db="EMBL/GenBank/DDBJ databases">
        <title>A Novel Polar Bacteriovorax (B. antarcticus) Isolated from the Biocrust in Antarctica.</title>
        <authorList>
            <person name="Mun W."/>
            <person name="Choi S.Y."/>
            <person name="Mitchell R.J."/>
        </authorList>
    </citation>
    <scope>NUCLEOTIDE SEQUENCE [LARGE SCALE GENOMIC DNA]</scope>
    <source>
        <strain evidence="2 3">PP10</strain>
    </source>
</reference>
<dbReference type="Pfam" id="PF03807">
    <property type="entry name" value="F420_oxidored"/>
    <property type="match status" value="1"/>
</dbReference>
<evidence type="ECO:0000313" key="2">
    <source>
        <dbReference type="EMBL" id="MEA9355852.1"/>
    </source>
</evidence>
<dbReference type="InterPro" id="IPR036291">
    <property type="entry name" value="NAD(P)-bd_dom_sf"/>
</dbReference>
<keyword evidence="3" id="KW-1185">Reference proteome</keyword>
<sequence>MKKEVLSLIGCGWLGKALALDLQRSGHNIIATTAHDKSAEFAEDDVPYIQFDAALDLAPESIKNSGVLIYMVPPLGVSHVKHFFDQIPSDKKIIFISSISVYGKNLGNLNEEAEHHVCSTGSPLLLETENYIKNRFSHATILRLGGLYGYRRHPSYNLQGKTELTGGHAFLHLVHRDDCIKAITTVLNTSVWGETFNIVSDVKFRKSEYYSMMATKLNVAPPQYLHYEKSMKETVISNIKSKMKLGMTYLDPSEFCTFSE</sequence>
<accession>A0ABU5VS22</accession>
<dbReference type="PANTHER" id="PTHR48079">
    <property type="entry name" value="PROTEIN YEEZ"/>
    <property type="match status" value="1"/>
</dbReference>
<comment type="caution">
    <text evidence="2">The sequence shown here is derived from an EMBL/GenBank/DDBJ whole genome shotgun (WGS) entry which is preliminary data.</text>
</comment>
<protein>
    <submittedName>
        <fullName evidence="2">NAD(P)-binding domain-containing protein</fullName>
    </submittedName>
</protein>
<evidence type="ECO:0000313" key="3">
    <source>
        <dbReference type="Proteomes" id="UP001302274"/>
    </source>
</evidence>
<feature type="domain" description="Pyrroline-5-carboxylate reductase catalytic N-terminal" evidence="1">
    <location>
        <begin position="8"/>
        <end position="81"/>
    </location>
</feature>
<evidence type="ECO:0000259" key="1">
    <source>
        <dbReference type="Pfam" id="PF03807"/>
    </source>
</evidence>
<dbReference type="SUPFAM" id="SSF51735">
    <property type="entry name" value="NAD(P)-binding Rossmann-fold domains"/>
    <property type="match status" value="1"/>
</dbReference>
<dbReference type="InterPro" id="IPR051783">
    <property type="entry name" value="NAD(P)-dependent_oxidoreduct"/>
</dbReference>
<gene>
    <name evidence="2" type="ORF">SHI21_06560</name>
</gene>
<dbReference type="RefSeq" id="WP_323575482.1">
    <property type="nucleotide sequence ID" value="NZ_JAYGJQ010000001.1"/>
</dbReference>
<dbReference type="Proteomes" id="UP001302274">
    <property type="component" value="Unassembled WGS sequence"/>
</dbReference>
<dbReference type="EMBL" id="JAYGJQ010000001">
    <property type="protein sequence ID" value="MEA9355852.1"/>
    <property type="molecule type" value="Genomic_DNA"/>
</dbReference>
<dbReference type="InterPro" id="IPR028939">
    <property type="entry name" value="P5C_Rdtase_cat_N"/>
</dbReference>
<organism evidence="2 3">
    <name type="scientific">Bacteriovorax antarcticus</name>
    <dbReference type="NCBI Taxonomy" id="3088717"/>
    <lineage>
        <taxon>Bacteria</taxon>
        <taxon>Pseudomonadati</taxon>
        <taxon>Bdellovibrionota</taxon>
        <taxon>Bacteriovoracia</taxon>
        <taxon>Bacteriovoracales</taxon>
        <taxon>Bacteriovoracaceae</taxon>
        <taxon>Bacteriovorax</taxon>
    </lineage>
</organism>
<dbReference type="Gene3D" id="3.40.50.720">
    <property type="entry name" value="NAD(P)-binding Rossmann-like Domain"/>
    <property type="match status" value="1"/>
</dbReference>
<name>A0ABU5VS22_9BACT</name>
<dbReference type="PANTHER" id="PTHR48079:SF6">
    <property type="entry name" value="NAD(P)-BINDING DOMAIN-CONTAINING PROTEIN-RELATED"/>
    <property type="match status" value="1"/>
</dbReference>
<proteinExistence type="predicted"/>